<sequence length="595" mass="59663">MASRSPLPTGLGVELDRAVRLADEGHLLVGGDPTRAVRLTSRQVSGLIRWISGAPVRDAEEGATAADLIAAGLAHPSPSTTLNGEPPAHPFSHPSPSTTLNGRLRRSPSHSSPSTALDGEPPAHPSSPAIAPDGRLRSGTSHPSSRPVGEQGGPTVDIVVIDRGAAGGLTATLDRLARLHPGAEPIVVGATGPAARAARERGARVLPIPVGGAAARALALTVSDADLVALVDAGHLPRPGWLEACAGHFADPAVAAVLPRTLVDLPASGGEGSAAVAAVAAARVGPDRGPDPAPVLPWGHTAPGLARPAGADTGDPLGPVTALVLRRSAVDPSLLDPALGTAAEPALLWSLADRGLTVRHEPRSRVRVPPLADLGGYLRACAGTGAAAARLARLRGTRAAGPELSPTGVAALAALLVGRPLSAAALAVAGGGVRVAALAAAGAPADRTAPAVAAGLVRQARAASRALRGAWWPPAAAALTLGAVRITRDLRRGRRPAAATVLATAATAAALVAPHPAAWRTARGAAPVDPLTWTALGIAGDAARGLGAWWGMARSRSAAPLLPRMHRPDFAVAQAARARDPARAEEDSRTLVRSG</sequence>
<dbReference type="Gene3D" id="3.90.550.10">
    <property type="entry name" value="Spore Coat Polysaccharide Biosynthesis Protein SpsA, Chain A"/>
    <property type="match status" value="1"/>
</dbReference>
<dbReference type="SUPFAM" id="SSF53448">
    <property type="entry name" value="Nucleotide-diphospho-sugar transferases"/>
    <property type="match status" value="1"/>
</dbReference>
<keyword evidence="2" id="KW-0808">Transferase</keyword>
<protein>
    <submittedName>
        <fullName evidence="2">Glycosyltransferase</fullName>
        <ecNumber evidence="2">2.4.-.-</ecNumber>
    </submittedName>
</protein>
<feature type="compositionally biased region" description="Basic and acidic residues" evidence="1">
    <location>
        <begin position="577"/>
        <end position="595"/>
    </location>
</feature>
<organism evidence="2 3">
    <name type="scientific">Nocardiopsis changdeensis</name>
    <dbReference type="NCBI Taxonomy" id="2831969"/>
    <lineage>
        <taxon>Bacteria</taxon>
        <taxon>Bacillati</taxon>
        <taxon>Actinomycetota</taxon>
        <taxon>Actinomycetes</taxon>
        <taxon>Streptosporangiales</taxon>
        <taxon>Nocardiopsidaceae</taxon>
        <taxon>Nocardiopsis</taxon>
    </lineage>
</organism>
<dbReference type="EC" id="2.4.-.-" evidence="2"/>
<feature type="region of interest" description="Disordered" evidence="1">
    <location>
        <begin position="74"/>
        <end position="154"/>
    </location>
</feature>
<dbReference type="Proteomes" id="UP000676079">
    <property type="component" value="Chromosome"/>
</dbReference>
<evidence type="ECO:0000313" key="2">
    <source>
        <dbReference type="EMBL" id="QUX21600.1"/>
    </source>
</evidence>
<feature type="region of interest" description="Disordered" evidence="1">
    <location>
        <begin position="575"/>
        <end position="595"/>
    </location>
</feature>
<reference evidence="2 3" key="1">
    <citation type="submission" date="2021-05" db="EMBL/GenBank/DDBJ databases">
        <title>Direct Submission.</title>
        <authorList>
            <person name="Li K."/>
            <person name="Gao J."/>
        </authorList>
    </citation>
    <scope>NUCLEOTIDE SEQUENCE [LARGE SCALE GENOMIC DNA]</scope>
    <source>
        <strain evidence="2 3">Mg02</strain>
    </source>
</reference>
<proteinExistence type="predicted"/>
<keyword evidence="2" id="KW-0328">Glycosyltransferase</keyword>
<keyword evidence="3" id="KW-1185">Reference proteome</keyword>
<gene>
    <name evidence="2" type="ORF">KGD84_24860</name>
</gene>
<dbReference type="RefSeq" id="WP_220562824.1">
    <property type="nucleotide sequence ID" value="NZ_CP074133.1"/>
</dbReference>
<dbReference type="InterPro" id="IPR029044">
    <property type="entry name" value="Nucleotide-diphossugar_trans"/>
</dbReference>
<dbReference type="GO" id="GO:0016757">
    <property type="term" value="F:glycosyltransferase activity"/>
    <property type="evidence" value="ECO:0007669"/>
    <property type="project" value="UniProtKB-KW"/>
</dbReference>
<evidence type="ECO:0000313" key="3">
    <source>
        <dbReference type="Proteomes" id="UP000676079"/>
    </source>
</evidence>
<accession>A0ABX8BHA0</accession>
<evidence type="ECO:0000256" key="1">
    <source>
        <dbReference type="SAM" id="MobiDB-lite"/>
    </source>
</evidence>
<name>A0ABX8BHA0_9ACTN</name>
<dbReference type="EMBL" id="CP074133">
    <property type="protein sequence ID" value="QUX21600.1"/>
    <property type="molecule type" value="Genomic_DNA"/>
</dbReference>